<name>A0AA38VJW9_9PEZI</name>
<dbReference type="Pfam" id="PF01738">
    <property type="entry name" value="DLH"/>
    <property type="match status" value="1"/>
</dbReference>
<keyword evidence="2" id="KW-0378">Hydrolase</keyword>
<dbReference type="InterPro" id="IPR029058">
    <property type="entry name" value="AB_hydrolase_fold"/>
</dbReference>
<keyword evidence="3" id="KW-1185">Reference proteome</keyword>
<dbReference type="InterPro" id="IPR002925">
    <property type="entry name" value="Dienelactn_hydro"/>
</dbReference>
<evidence type="ECO:0000313" key="3">
    <source>
        <dbReference type="Proteomes" id="UP001174694"/>
    </source>
</evidence>
<dbReference type="GO" id="GO:0016787">
    <property type="term" value="F:hydrolase activity"/>
    <property type="evidence" value="ECO:0007669"/>
    <property type="project" value="UniProtKB-KW"/>
</dbReference>
<organism evidence="2 3">
    <name type="scientific">Pleurostoma richardsiae</name>
    <dbReference type="NCBI Taxonomy" id="41990"/>
    <lineage>
        <taxon>Eukaryota</taxon>
        <taxon>Fungi</taxon>
        <taxon>Dikarya</taxon>
        <taxon>Ascomycota</taxon>
        <taxon>Pezizomycotina</taxon>
        <taxon>Sordariomycetes</taxon>
        <taxon>Sordariomycetidae</taxon>
        <taxon>Calosphaeriales</taxon>
        <taxon>Pleurostomataceae</taxon>
        <taxon>Pleurostoma</taxon>
    </lineage>
</organism>
<gene>
    <name evidence="2" type="ORF">NKR23_g9197</name>
</gene>
<evidence type="ECO:0000313" key="2">
    <source>
        <dbReference type="EMBL" id="KAJ9137283.1"/>
    </source>
</evidence>
<protein>
    <submittedName>
        <fullName evidence="2">Dienelactone hydrolase family protein</fullName>
    </submittedName>
</protein>
<dbReference type="SUPFAM" id="SSF53474">
    <property type="entry name" value="alpha/beta-Hydrolases"/>
    <property type="match status" value="1"/>
</dbReference>
<accession>A0AA38VJW9</accession>
<dbReference type="PANTHER" id="PTHR47668">
    <property type="entry name" value="DIENELACTONE HYDROLASE FAMILY PROTEIN (AFU_ORTHOLOGUE AFUA_6G01940)"/>
    <property type="match status" value="1"/>
</dbReference>
<evidence type="ECO:0000259" key="1">
    <source>
        <dbReference type="Pfam" id="PF01738"/>
    </source>
</evidence>
<sequence>MASKACMELPPVSAEYTPKGRWDTVAGLKTYITGPEDATSAIIDIYDVFGPAPQTLQGADRLAEHLPTALVLVPDFTEGEYCQAAWFPPDTEEKQAKLKDFMAGPANFERNVDKVLEVRREIGARWPGVEEHVAVGGLCWGGKVAVLACGEGNEGKGRRFTASWTAHPGRLEAKDAEALTVPHICLASPGEPADVVAQYKEILSRPGKTGHVETYGDMFHGWMGAKAKLNDEKNAKEFERGYRQVAEFLAKYI</sequence>
<dbReference type="Proteomes" id="UP001174694">
    <property type="component" value="Unassembled WGS sequence"/>
</dbReference>
<dbReference type="EMBL" id="JANBVO010000035">
    <property type="protein sequence ID" value="KAJ9137283.1"/>
    <property type="molecule type" value="Genomic_DNA"/>
</dbReference>
<dbReference type="AlphaFoldDB" id="A0AA38VJW9"/>
<comment type="caution">
    <text evidence="2">The sequence shown here is derived from an EMBL/GenBank/DDBJ whole genome shotgun (WGS) entry which is preliminary data.</text>
</comment>
<dbReference type="PANTHER" id="PTHR47668:SF1">
    <property type="entry name" value="DIENELACTONE HYDROLASE DOMAIN-CONTAINING PROTEIN-RELATED"/>
    <property type="match status" value="1"/>
</dbReference>
<feature type="domain" description="Dienelactone hydrolase" evidence="1">
    <location>
        <begin position="29"/>
        <end position="252"/>
    </location>
</feature>
<proteinExistence type="predicted"/>
<reference evidence="2" key="1">
    <citation type="submission" date="2022-07" db="EMBL/GenBank/DDBJ databases">
        <title>Fungi with potential for degradation of polypropylene.</title>
        <authorList>
            <person name="Gostincar C."/>
        </authorList>
    </citation>
    <scope>NUCLEOTIDE SEQUENCE</scope>
    <source>
        <strain evidence="2">EXF-13308</strain>
    </source>
</reference>
<dbReference type="Gene3D" id="3.40.50.1820">
    <property type="entry name" value="alpha/beta hydrolase"/>
    <property type="match status" value="1"/>
</dbReference>